<dbReference type="EMBL" id="AAWS01000009">
    <property type="protein sequence ID" value="EAY29717.1"/>
    <property type="molecule type" value="Genomic_DNA"/>
</dbReference>
<reference evidence="1 2" key="1">
    <citation type="submission" date="2007-01" db="EMBL/GenBank/DDBJ databases">
        <authorList>
            <person name="Haygood M."/>
            <person name="Podell S."/>
            <person name="Anderson C."/>
            <person name="Hopkinson B."/>
            <person name="Roe K."/>
            <person name="Barbeau K."/>
            <person name="Gaasterland T."/>
            <person name="Ferriera S."/>
            <person name="Johnson J."/>
            <person name="Kravitz S."/>
            <person name="Beeson K."/>
            <person name="Sutton G."/>
            <person name="Rogers Y.-H."/>
            <person name="Friedman R."/>
            <person name="Frazier M."/>
            <person name="Venter J.C."/>
        </authorList>
    </citation>
    <scope>NUCLEOTIDE SEQUENCE [LARGE SCALE GENOMIC DNA]</scope>
    <source>
        <strain evidence="1 2">ATCC 23134</strain>
    </source>
</reference>
<name>A1ZI49_MICM2</name>
<gene>
    <name evidence="1" type="ORF">M23134_05589</name>
</gene>
<dbReference type="Proteomes" id="UP000004095">
    <property type="component" value="Unassembled WGS sequence"/>
</dbReference>
<evidence type="ECO:0000313" key="2">
    <source>
        <dbReference type="Proteomes" id="UP000004095"/>
    </source>
</evidence>
<dbReference type="AlphaFoldDB" id="A1ZI49"/>
<protein>
    <submittedName>
        <fullName evidence="1">Uncharacterized protein</fullName>
    </submittedName>
</protein>
<sequence>MCKRVSKFYGSKGGKQMLRQYFVKHKALSFLRVKMGNMW</sequence>
<organism evidence="1 2">
    <name type="scientific">Microscilla marina ATCC 23134</name>
    <dbReference type="NCBI Taxonomy" id="313606"/>
    <lineage>
        <taxon>Bacteria</taxon>
        <taxon>Pseudomonadati</taxon>
        <taxon>Bacteroidota</taxon>
        <taxon>Cytophagia</taxon>
        <taxon>Cytophagales</taxon>
        <taxon>Microscillaceae</taxon>
        <taxon>Microscilla</taxon>
    </lineage>
</organism>
<accession>A1ZI49</accession>
<evidence type="ECO:0000313" key="1">
    <source>
        <dbReference type="EMBL" id="EAY29717.1"/>
    </source>
</evidence>
<keyword evidence="2" id="KW-1185">Reference proteome</keyword>
<comment type="caution">
    <text evidence="1">The sequence shown here is derived from an EMBL/GenBank/DDBJ whole genome shotgun (WGS) entry which is preliminary data.</text>
</comment>
<proteinExistence type="predicted"/>